<keyword evidence="3" id="KW-1185">Reference proteome</keyword>
<accession>A0ABT9MY33</accession>
<dbReference type="RefSeq" id="WP_306832532.1">
    <property type="nucleotide sequence ID" value="NZ_JAUSRA010000001.1"/>
</dbReference>
<evidence type="ECO:0000313" key="2">
    <source>
        <dbReference type="EMBL" id="MDP9796158.1"/>
    </source>
</evidence>
<dbReference type="Gene3D" id="3.30.460.10">
    <property type="entry name" value="Beta Polymerase, domain 2"/>
    <property type="match status" value="1"/>
</dbReference>
<dbReference type="InterPro" id="IPR043519">
    <property type="entry name" value="NT_sf"/>
</dbReference>
<organism evidence="2 3">
    <name type="scientific">Catenuloplanes nepalensis</name>
    <dbReference type="NCBI Taxonomy" id="587533"/>
    <lineage>
        <taxon>Bacteria</taxon>
        <taxon>Bacillati</taxon>
        <taxon>Actinomycetota</taxon>
        <taxon>Actinomycetes</taxon>
        <taxon>Micromonosporales</taxon>
        <taxon>Micromonosporaceae</taxon>
        <taxon>Catenuloplanes</taxon>
    </lineage>
</organism>
<evidence type="ECO:0000259" key="1">
    <source>
        <dbReference type="SMART" id="SM00954"/>
    </source>
</evidence>
<dbReference type="InterPro" id="IPR052366">
    <property type="entry name" value="GTP_Pyrophosphokinase"/>
</dbReference>
<feature type="domain" description="RelA/SpoT" evidence="1">
    <location>
        <begin position="59"/>
        <end position="174"/>
    </location>
</feature>
<evidence type="ECO:0000313" key="3">
    <source>
        <dbReference type="Proteomes" id="UP001240984"/>
    </source>
</evidence>
<dbReference type="Proteomes" id="UP001240984">
    <property type="component" value="Unassembled WGS sequence"/>
</dbReference>
<dbReference type="SMART" id="SM00954">
    <property type="entry name" value="RelA_SpoT"/>
    <property type="match status" value="1"/>
</dbReference>
<dbReference type="PANTHER" id="PTHR47837">
    <property type="entry name" value="GTP PYROPHOSPHOKINASE YJBM"/>
    <property type="match status" value="1"/>
</dbReference>
<protein>
    <submittedName>
        <fullName evidence="2">PpGpp synthetase/RelA/SpoT-type nucleotidyltransferase</fullName>
    </submittedName>
</protein>
<dbReference type="CDD" id="cd05399">
    <property type="entry name" value="NT_Rel-Spo_like"/>
    <property type="match status" value="1"/>
</dbReference>
<dbReference type="InterPro" id="IPR007685">
    <property type="entry name" value="RelA_SpoT"/>
</dbReference>
<proteinExistence type="predicted"/>
<dbReference type="SUPFAM" id="SSF81301">
    <property type="entry name" value="Nucleotidyltransferase"/>
    <property type="match status" value="1"/>
</dbReference>
<comment type="caution">
    <text evidence="2">The sequence shown here is derived from an EMBL/GenBank/DDBJ whole genome shotgun (WGS) entry which is preliminary data.</text>
</comment>
<name>A0ABT9MY33_9ACTN</name>
<dbReference type="Pfam" id="PF04607">
    <property type="entry name" value="RelA_SpoT"/>
    <property type="match status" value="1"/>
</dbReference>
<dbReference type="PANTHER" id="PTHR47837:SF1">
    <property type="entry name" value="GTP PYROPHOSPHOKINASE YJBM"/>
    <property type="match status" value="1"/>
</dbReference>
<dbReference type="EMBL" id="JAUSRA010000001">
    <property type="protein sequence ID" value="MDP9796158.1"/>
    <property type="molecule type" value="Genomic_DNA"/>
</dbReference>
<sequence length="347" mass="39703">MWPLPISKKQLNKLGKRLSLHSTPEREDLLSLNQVLLAYQAILDDVKGSLDDIGLPATTRVKTTSTLIEKLRRESSMSLSRVQDIAGARIIVNGGRLEQDQVVKRIIDFFAPEHDVLPRAIDRRTTPSSGYRAVHVVIHPSGVPVEIQVRTELQNAWAQLFEGLADRWGRAIRYGGNPDQPRRVVMRLSRRRSLTRQSLMGMLTFASEEIDRIERLETYIESIRSFVSEVDSGTHKHWSLDDSGQLKPITGDDATDAMIHYRRIRRAFMETMESLLPDRRARGRLIRRHVPRNHSPTPQFVLERIHGCNLAVADLERARDEEFRHRTGATRLILDTLQRRLELGGPT</sequence>
<reference evidence="2 3" key="1">
    <citation type="submission" date="2023-07" db="EMBL/GenBank/DDBJ databases">
        <title>Sequencing the genomes of 1000 actinobacteria strains.</title>
        <authorList>
            <person name="Klenk H.-P."/>
        </authorList>
    </citation>
    <scope>NUCLEOTIDE SEQUENCE [LARGE SCALE GENOMIC DNA]</scope>
    <source>
        <strain evidence="2 3">DSM 44710</strain>
    </source>
</reference>
<gene>
    <name evidence="2" type="ORF">J2S43_004670</name>
</gene>